<dbReference type="RefSeq" id="WP_092680525.1">
    <property type="nucleotide sequence ID" value="NZ_FNMZ01000002.1"/>
</dbReference>
<name>A0A1H2W4L6_9RHOB</name>
<dbReference type="InterPro" id="IPR038561">
    <property type="entry name" value="SoxD_sf"/>
</dbReference>
<evidence type="ECO:0000313" key="2">
    <source>
        <dbReference type="Proteomes" id="UP000199118"/>
    </source>
</evidence>
<dbReference type="GO" id="GO:0008115">
    <property type="term" value="F:sarcosine oxidase activity"/>
    <property type="evidence" value="ECO:0007669"/>
    <property type="project" value="InterPro"/>
</dbReference>
<dbReference type="GO" id="GO:0046653">
    <property type="term" value="P:tetrahydrofolate metabolic process"/>
    <property type="evidence" value="ECO:0007669"/>
    <property type="project" value="InterPro"/>
</dbReference>
<evidence type="ECO:0000313" key="1">
    <source>
        <dbReference type="EMBL" id="SDW75019.1"/>
    </source>
</evidence>
<accession>A0A1H2W4L6</accession>
<reference evidence="1 2" key="1">
    <citation type="submission" date="2016-10" db="EMBL/GenBank/DDBJ databases">
        <authorList>
            <person name="de Groot N.N."/>
        </authorList>
    </citation>
    <scope>NUCLEOTIDE SEQUENCE [LARGE SCALE GENOMIC DNA]</scope>
    <source>
        <strain evidence="1 2">DSM 17890</strain>
    </source>
</reference>
<gene>
    <name evidence="1" type="ORF">SAMN05444336_102253</name>
</gene>
<sequence>MASLIACPHCGPRPREEFSVRGDAAPLRPAPDAAPEAWLAYLHARENPRGPHREHWRHEGGCGRWLVVARDTATHEVFSVTDVQAAARSAAREGRE</sequence>
<dbReference type="InterPro" id="IPR006279">
    <property type="entry name" value="SoxD"/>
</dbReference>
<dbReference type="Proteomes" id="UP000199118">
    <property type="component" value="Unassembled WGS sequence"/>
</dbReference>
<dbReference type="EMBL" id="FNMZ01000002">
    <property type="protein sequence ID" value="SDW75019.1"/>
    <property type="molecule type" value="Genomic_DNA"/>
</dbReference>
<proteinExistence type="predicted"/>
<dbReference type="Gene3D" id="3.30.2270.10">
    <property type="entry name" value="Folate-binding superfamily"/>
    <property type="match status" value="1"/>
</dbReference>
<dbReference type="Pfam" id="PF04267">
    <property type="entry name" value="SoxD"/>
    <property type="match status" value="1"/>
</dbReference>
<keyword evidence="2" id="KW-1185">Reference proteome</keyword>
<dbReference type="OrthoDB" id="5420070at2"/>
<protein>
    <submittedName>
        <fullName evidence="1">N-methylglutamate dehydrogenase subunit B</fullName>
    </submittedName>
</protein>
<dbReference type="STRING" id="356660.SAMN05444336_102253"/>
<dbReference type="AlphaFoldDB" id="A0A1H2W4L6"/>
<organism evidence="1 2">
    <name type="scientific">Albimonas donghaensis</name>
    <dbReference type="NCBI Taxonomy" id="356660"/>
    <lineage>
        <taxon>Bacteria</taxon>
        <taxon>Pseudomonadati</taxon>
        <taxon>Pseudomonadota</taxon>
        <taxon>Alphaproteobacteria</taxon>
        <taxon>Rhodobacterales</taxon>
        <taxon>Paracoccaceae</taxon>
        <taxon>Albimonas</taxon>
    </lineage>
</organism>